<dbReference type="Pfam" id="PF00107">
    <property type="entry name" value="ADH_zinc_N"/>
    <property type="match status" value="1"/>
</dbReference>
<dbReference type="InterPro" id="IPR011032">
    <property type="entry name" value="GroES-like_sf"/>
</dbReference>
<comment type="caution">
    <text evidence="4">The sequence shown here is derived from an EMBL/GenBank/DDBJ whole genome shotgun (WGS) entry which is preliminary data.</text>
</comment>
<keyword evidence="2" id="KW-0560">Oxidoreductase</keyword>
<dbReference type="InterPro" id="IPR013149">
    <property type="entry name" value="ADH-like_C"/>
</dbReference>
<keyword evidence="1" id="KW-0521">NADP</keyword>
<dbReference type="EMBL" id="RPOK01000002">
    <property type="protein sequence ID" value="RPJ67284.1"/>
    <property type="molecule type" value="Genomic_DNA"/>
</dbReference>
<reference evidence="4 5" key="1">
    <citation type="submission" date="2018-11" db="EMBL/GenBank/DDBJ databases">
        <authorList>
            <person name="Ye M.-Q."/>
            <person name="Du Z.-J."/>
        </authorList>
    </citation>
    <scope>NUCLEOTIDE SEQUENCE [LARGE SCALE GENOMIC DNA]</scope>
    <source>
        <strain evidence="4 5">U0105</strain>
    </source>
</reference>
<evidence type="ECO:0000313" key="4">
    <source>
        <dbReference type="EMBL" id="RPJ67284.1"/>
    </source>
</evidence>
<dbReference type="NCBIfam" id="TIGR02824">
    <property type="entry name" value="quinone_pig3"/>
    <property type="match status" value="1"/>
</dbReference>
<dbReference type="AlphaFoldDB" id="A0A3N5Z8Q8"/>
<accession>A0A3N5Z8Q8</accession>
<dbReference type="GO" id="GO:0070402">
    <property type="term" value="F:NADPH binding"/>
    <property type="evidence" value="ECO:0007669"/>
    <property type="project" value="TreeGrafter"/>
</dbReference>
<dbReference type="Proteomes" id="UP000275281">
    <property type="component" value="Unassembled WGS sequence"/>
</dbReference>
<dbReference type="PANTHER" id="PTHR48106">
    <property type="entry name" value="QUINONE OXIDOREDUCTASE PIG3-RELATED"/>
    <property type="match status" value="1"/>
</dbReference>
<evidence type="ECO:0000259" key="3">
    <source>
        <dbReference type="SMART" id="SM00829"/>
    </source>
</evidence>
<organism evidence="4 5">
    <name type="scientific">Alteromonas sediminis</name>
    <dbReference type="NCBI Taxonomy" id="2259342"/>
    <lineage>
        <taxon>Bacteria</taxon>
        <taxon>Pseudomonadati</taxon>
        <taxon>Pseudomonadota</taxon>
        <taxon>Gammaproteobacteria</taxon>
        <taxon>Alteromonadales</taxon>
        <taxon>Alteromonadaceae</taxon>
        <taxon>Alteromonas/Salinimonas group</taxon>
        <taxon>Alteromonas</taxon>
    </lineage>
</organism>
<dbReference type="InterPro" id="IPR036291">
    <property type="entry name" value="NAD(P)-bd_dom_sf"/>
</dbReference>
<dbReference type="InterPro" id="IPR014189">
    <property type="entry name" value="Quinone_OxRdtase_PIG3"/>
</dbReference>
<evidence type="ECO:0000256" key="2">
    <source>
        <dbReference type="ARBA" id="ARBA00023002"/>
    </source>
</evidence>
<dbReference type="OrthoDB" id="9780520at2"/>
<dbReference type="CDD" id="cd05276">
    <property type="entry name" value="p53_inducible_oxidoreductase"/>
    <property type="match status" value="1"/>
</dbReference>
<protein>
    <submittedName>
        <fullName evidence="4">NAD(P)H-quinone oxidoreductase</fullName>
    </submittedName>
</protein>
<evidence type="ECO:0000313" key="5">
    <source>
        <dbReference type="Proteomes" id="UP000275281"/>
    </source>
</evidence>
<dbReference type="GO" id="GO:0016651">
    <property type="term" value="F:oxidoreductase activity, acting on NAD(P)H"/>
    <property type="evidence" value="ECO:0007669"/>
    <property type="project" value="TreeGrafter"/>
</dbReference>
<feature type="domain" description="Enoyl reductase (ER)" evidence="3">
    <location>
        <begin position="17"/>
        <end position="328"/>
    </location>
</feature>
<dbReference type="Gene3D" id="3.90.180.10">
    <property type="entry name" value="Medium-chain alcohol dehydrogenases, catalytic domain"/>
    <property type="match status" value="1"/>
</dbReference>
<proteinExistence type="predicted"/>
<dbReference type="SMART" id="SM00829">
    <property type="entry name" value="PKS_ER"/>
    <property type="match status" value="1"/>
</dbReference>
<dbReference type="SUPFAM" id="SSF51735">
    <property type="entry name" value="NAD(P)-binding Rossmann-fold domains"/>
    <property type="match status" value="1"/>
</dbReference>
<dbReference type="SUPFAM" id="SSF50129">
    <property type="entry name" value="GroES-like"/>
    <property type="match status" value="1"/>
</dbReference>
<sequence length="333" mass="36231">MRHSNSVNKESCVHYIDNNLKVVKTHPPTHAAHQVLIAVEAFGVNRADILQRQGKYPPPQGESEILGLEVAGEVIGCGPSVTRWKLGDRVCGLVAGGGYAQKVVVNEQHLMALPDSLTMSAAAGLSEVFLTAYQALFTIANIQAGERVLIHAGASGVGLAAIQLAKLHQCDVAVTVSSEKKGAVCKAYGANLIVNYQQQDFVNEIKSKWQHGVDVVVDVVGGDYIPRNMNVLNMDGRIVCLSMLGGRMVEQFDLARLLAKRITLFGSTLRNRSQQYKAKLTREFEALYMKKFASGELKVPLDAVFKAEQVADAHAKLEANDSVGKLVCYWDDK</sequence>
<keyword evidence="5" id="KW-1185">Reference proteome</keyword>
<gene>
    <name evidence="4" type="ORF">DRW07_07040</name>
</gene>
<dbReference type="Gene3D" id="3.40.50.720">
    <property type="entry name" value="NAD(P)-binding Rossmann-like Domain"/>
    <property type="match status" value="1"/>
</dbReference>
<dbReference type="PANTHER" id="PTHR48106:SF18">
    <property type="entry name" value="QUINONE OXIDOREDUCTASE PIG3"/>
    <property type="match status" value="1"/>
</dbReference>
<evidence type="ECO:0000256" key="1">
    <source>
        <dbReference type="ARBA" id="ARBA00022857"/>
    </source>
</evidence>
<dbReference type="InterPro" id="IPR020843">
    <property type="entry name" value="ER"/>
</dbReference>
<name>A0A3N5Z8Q8_9ALTE</name>
<dbReference type="InterPro" id="IPR013154">
    <property type="entry name" value="ADH-like_N"/>
</dbReference>
<dbReference type="Pfam" id="PF08240">
    <property type="entry name" value="ADH_N"/>
    <property type="match status" value="1"/>
</dbReference>